<dbReference type="AlphaFoldDB" id="A0A2X0X9A3"/>
<evidence type="ECO:0000313" key="2">
    <source>
        <dbReference type="Proteomes" id="UP000251431"/>
    </source>
</evidence>
<gene>
    <name evidence="1" type="ORF">NCTC7582_00056</name>
</gene>
<name>A0A2X0X9A3_9BACI</name>
<dbReference type="RefSeq" id="WP_112116192.1">
    <property type="nucleotide sequence ID" value="NZ_JBEGCY010000013.1"/>
</dbReference>
<dbReference type="Proteomes" id="UP000251431">
    <property type="component" value="Unassembled WGS sequence"/>
</dbReference>
<sequence>MNSYTTSQGETWDLIAYKLWGSEYLLPLLLEANPKHRHTLFFSGDVVLNVPDIDTAIYTPRPAWLAEDDDL</sequence>
<dbReference type="EMBL" id="UAQE01000001">
    <property type="protein sequence ID" value="SPT95555.1"/>
    <property type="molecule type" value="Genomic_DNA"/>
</dbReference>
<organism evidence="1 2">
    <name type="scientific">Lysinibacillus capsici</name>
    <dbReference type="NCBI Taxonomy" id="2115968"/>
    <lineage>
        <taxon>Bacteria</taxon>
        <taxon>Bacillati</taxon>
        <taxon>Bacillota</taxon>
        <taxon>Bacilli</taxon>
        <taxon>Bacillales</taxon>
        <taxon>Bacillaceae</taxon>
        <taxon>Lysinibacillus</taxon>
    </lineage>
</organism>
<evidence type="ECO:0008006" key="3">
    <source>
        <dbReference type="Google" id="ProtNLM"/>
    </source>
</evidence>
<accession>A0A2X0X9A3</accession>
<protein>
    <recommendedName>
        <fullName evidence="3">Phage Tail Protein X</fullName>
    </recommendedName>
</protein>
<proteinExistence type="predicted"/>
<reference evidence="1 2" key="1">
    <citation type="submission" date="2018-06" db="EMBL/GenBank/DDBJ databases">
        <authorList>
            <consortium name="Pathogen Informatics"/>
            <person name="Doyle S."/>
        </authorList>
    </citation>
    <scope>NUCLEOTIDE SEQUENCE [LARGE SCALE GENOMIC DNA]</scope>
    <source>
        <strain evidence="1 2">NCTC7582</strain>
    </source>
</reference>
<evidence type="ECO:0000313" key="1">
    <source>
        <dbReference type="EMBL" id="SPT95555.1"/>
    </source>
</evidence>